<keyword evidence="2" id="KW-1185">Reference proteome</keyword>
<dbReference type="EMBL" id="CP045893">
    <property type="protein sequence ID" value="QQP53914.1"/>
    <property type="molecule type" value="Genomic_DNA"/>
</dbReference>
<proteinExistence type="predicted"/>
<evidence type="ECO:0000313" key="2">
    <source>
        <dbReference type="Proteomes" id="UP000595437"/>
    </source>
</evidence>
<dbReference type="Proteomes" id="UP000595437">
    <property type="component" value="Chromosome 4"/>
</dbReference>
<gene>
    <name evidence="1" type="ORF">FKW44_006559</name>
</gene>
<organism evidence="1 2">
    <name type="scientific">Caligus rogercresseyi</name>
    <name type="common">Sea louse</name>
    <dbReference type="NCBI Taxonomy" id="217165"/>
    <lineage>
        <taxon>Eukaryota</taxon>
        <taxon>Metazoa</taxon>
        <taxon>Ecdysozoa</taxon>
        <taxon>Arthropoda</taxon>
        <taxon>Crustacea</taxon>
        <taxon>Multicrustacea</taxon>
        <taxon>Hexanauplia</taxon>
        <taxon>Copepoda</taxon>
        <taxon>Siphonostomatoida</taxon>
        <taxon>Caligidae</taxon>
        <taxon>Caligus</taxon>
    </lineage>
</organism>
<protein>
    <submittedName>
        <fullName evidence="1">Uncharacterized protein</fullName>
    </submittedName>
</protein>
<sequence>METKRRNFKALRFPELEAALNMWPWEDIYTIKDPDEAFEFLEKGITAAMDIAIPIKIIKVHRSRYLYLAKDTLDLMNARDRASGDEYRHLHNRVSSLCKLDHLKSNLKKIQTAENKPKTLWGLANNILGKSQASLPASLNVNGTATV</sequence>
<name>A0A7T8QSY4_CALRO</name>
<accession>A0A7T8QSY4</accession>
<reference evidence="2" key="1">
    <citation type="submission" date="2021-01" db="EMBL/GenBank/DDBJ databases">
        <title>Caligus Genome Assembly.</title>
        <authorList>
            <person name="Gallardo-Escarate C."/>
        </authorList>
    </citation>
    <scope>NUCLEOTIDE SEQUENCE [LARGE SCALE GENOMIC DNA]</scope>
</reference>
<evidence type="ECO:0000313" key="1">
    <source>
        <dbReference type="EMBL" id="QQP53914.1"/>
    </source>
</evidence>
<feature type="non-terminal residue" evidence="1">
    <location>
        <position position="147"/>
    </location>
</feature>
<dbReference type="AlphaFoldDB" id="A0A7T8QSY4"/>